<name>A0A5U8SXR1_SALET</name>
<dbReference type="AlphaFoldDB" id="A0A5U8SXR1"/>
<gene>
    <name evidence="2" type="ORF">DS524_28755</name>
</gene>
<proteinExistence type="predicted"/>
<sequence>MSNVTVKPDKNDNIFPNKSTPENKIDGPVALFTAKSRQMVNGGGGSDFLSSLDPDEEILFL</sequence>
<protein>
    <submittedName>
        <fullName evidence="2">Terminase large subunit</fullName>
    </submittedName>
</protein>
<feature type="non-terminal residue" evidence="2">
    <location>
        <position position="1"/>
    </location>
</feature>
<organism evidence="2">
    <name type="scientific">Salmonella enterica subsp. enterica serovar Chester</name>
    <dbReference type="NCBI Taxonomy" id="149386"/>
    <lineage>
        <taxon>Bacteria</taxon>
        <taxon>Pseudomonadati</taxon>
        <taxon>Pseudomonadota</taxon>
        <taxon>Gammaproteobacteria</taxon>
        <taxon>Enterobacterales</taxon>
        <taxon>Enterobacteriaceae</taxon>
        <taxon>Salmonella</taxon>
    </lineage>
</organism>
<accession>A0A5U8SXR1</accession>
<feature type="region of interest" description="Disordered" evidence="1">
    <location>
        <begin position="1"/>
        <end position="26"/>
    </location>
</feature>
<evidence type="ECO:0000256" key="1">
    <source>
        <dbReference type="SAM" id="MobiDB-lite"/>
    </source>
</evidence>
<dbReference type="EMBL" id="AAGUAT010000355">
    <property type="protein sequence ID" value="EBR9859733.1"/>
    <property type="molecule type" value="Genomic_DNA"/>
</dbReference>
<comment type="caution">
    <text evidence="2">The sequence shown here is derived from an EMBL/GenBank/DDBJ whole genome shotgun (WGS) entry which is preliminary data.</text>
</comment>
<evidence type="ECO:0000313" key="2">
    <source>
        <dbReference type="EMBL" id="EBR9859733.1"/>
    </source>
</evidence>
<reference evidence="2" key="1">
    <citation type="submission" date="2018-07" db="EMBL/GenBank/DDBJ databases">
        <authorList>
            <person name="Ashton P.M."/>
            <person name="Dallman T."/>
            <person name="Nair S."/>
            <person name="De Pinna E."/>
            <person name="Peters T."/>
            <person name="Grant K."/>
        </authorList>
    </citation>
    <scope>NUCLEOTIDE SEQUENCE</scope>
    <source>
        <strain evidence="2">296838</strain>
    </source>
</reference>